<protein>
    <submittedName>
        <fullName evidence="1">Alpha/beta hydrolase family protein</fullName>
    </submittedName>
</protein>
<proteinExistence type="predicted"/>
<dbReference type="STRING" id="1454001.AW08_02229"/>
<dbReference type="Gene3D" id="3.40.50.1820">
    <property type="entry name" value="alpha/beta hydrolase"/>
    <property type="match status" value="1"/>
</dbReference>
<evidence type="ECO:0000313" key="1">
    <source>
        <dbReference type="EMBL" id="EXI67127.1"/>
    </source>
</evidence>
<dbReference type="EMBL" id="JFAX01000012">
    <property type="protein sequence ID" value="EXI67127.1"/>
    <property type="molecule type" value="Genomic_DNA"/>
</dbReference>
<organism evidence="1 2">
    <name type="scientific">Candidatus Accumulibacter adjunctus</name>
    <dbReference type="NCBI Taxonomy" id="1454001"/>
    <lineage>
        <taxon>Bacteria</taxon>
        <taxon>Pseudomonadati</taxon>
        <taxon>Pseudomonadota</taxon>
        <taxon>Betaproteobacteria</taxon>
        <taxon>Candidatus Accumulibacter</taxon>
    </lineage>
</organism>
<sequence>MYEPHQWYELGLLRSPGWLRLALEMRAGWEYGASIAATPLLSMAPSGDGHPVLVFPGLITGDLSTLPLRNYLRSRGYAVYPWGLGINRGPRDGVIDACLGLLDRLAREHGRSLSLVGWSLGGIYARELAKARPDVVRQVITMGTPFTGHPKATNAWRIYEWATGHKIGAPDIHEPLRTPPPVPTTSIFSRSDGVVAWQCSLERDSPHTDNIEVQASHLGMGMNPLTLYAIADRLAQAEDAWQPFDRSGFRSYLYPDPRRRARY</sequence>
<keyword evidence="2" id="KW-1185">Reference proteome</keyword>
<dbReference type="AlphaFoldDB" id="A0A011NR85"/>
<dbReference type="InterPro" id="IPR029058">
    <property type="entry name" value="AB_hydrolase_fold"/>
</dbReference>
<dbReference type="SUPFAM" id="SSF53474">
    <property type="entry name" value="alpha/beta-Hydrolases"/>
    <property type="match status" value="1"/>
</dbReference>
<comment type="caution">
    <text evidence="1">The sequence shown here is derived from an EMBL/GenBank/DDBJ whole genome shotgun (WGS) entry which is preliminary data.</text>
</comment>
<accession>A0A011NR85</accession>
<name>A0A011NR85_9PROT</name>
<dbReference type="Proteomes" id="UP000020218">
    <property type="component" value="Unassembled WGS sequence"/>
</dbReference>
<dbReference type="GO" id="GO:0016787">
    <property type="term" value="F:hydrolase activity"/>
    <property type="evidence" value="ECO:0007669"/>
    <property type="project" value="UniProtKB-KW"/>
</dbReference>
<keyword evidence="1" id="KW-0378">Hydrolase</keyword>
<reference evidence="1" key="1">
    <citation type="submission" date="2014-02" db="EMBL/GenBank/DDBJ databases">
        <title>Expanding our view of genomic diversity in Candidatus Accumulibacter clades.</title>
        <authorList>
            <person name="Skennerton C.T."/>
            <person name="Barr J.J."/>
            <person name="Slater F.R."/>
            <person name="Bond P.L."/>
            <person name="Tyson G.W."/>
        </authorList>
    </citation>
    <scope>NUCLEOTIDE SEQUENCE [LARGE SCALE GENOMIC DNA]</scope>
</reference>
<evidence type="ECO:0000313" key="2">
    <source>
        <dbReference type="Proteomes" id="UP000020218"/>
    </source>
</evidence>
<gene>
    <name evidence="1" type="ORF">AW08_02229</name>
</gene>
<dbReference type="PATRIC" id="fig|1454001.3.peg.2331"/>